<dbReference type="InterPro" id="IPR007060">
    <property type="entry name" value="FtsL/DivIC"/>
</dbReference>
<keyword evidence="2" id="KW-1133">Transmembrane helix</keyword>
<keyword evidence="2" id="KW-0472">Membrane</keyword>
<dbReference type="RefSeq" id="WP_176820744.1">
    <property type="nucleotide sequence ID" value="NZ_JAJEQC010000004.1"/>
</dbReference>
<accession>A0AAE3AGS0</accession>
<dbReference type="Proteomes" id="UP001199424">
    <property type="component" value="Unassembled WGS sequence"/>
</dbReference>
<gene>
    <name evidence="3" type="ORF">LKD31_05670</name>
</gene>
<reference evidence="3" key="1">
    <citation type="submission" date="2021-10" db="EMBL/GenBank/DDBJ databases">
        <title>Anaerobic single-cell dispensing facilitates the cultivation of human gut bacteria.</title>
        <authorList>
            <person name="Afrizal A."/>
        </authorList>
    </citation>
    <scope>NUCLEOTIDE SEQUENCE</scope>
    <source>
        <strain evidence="3">CLA-AA-H250</strain>
    </source>
</reference>
<feature type="coiled-coil region" evidence="1">
    <location>
        <begin position="30"/>
        <end position="64"/>
    </location>
</feature>
<evidence type="ECO:0000313" key="4">
    <source>
        <dbReference type="Proteomes" id="UP001199424"/>
    </source>
</evidence>
<dbReference type="EMBL" id="JAJEQC010000004">
    <property type="protein sequence ID" value="MCC2136500.1"/>
    <property type="molecule type" value="Genomic_DNA"/>
</dbReference>
<proteinExistence type="predicted"/>
<evidence type="ECO:0000313" key="3">
    <source>
        <dbReference type="EMBL" id="MCC2136500.1"/>
    </source>
</evidence>
<keyword evidence="1" id="KW-0175">Coiled coil</keyword>
<sequence length="101" mass="11768">MEEVKIKRYKGSLLLKVAVFCFACFMVTMLVGQQISISQKKDELQQLKNELKEQQVVNDELRYDLNEENADNTDYAEKVARRELDYVKPGERVFYNVGGNN</sequence>
<keyword evidence="4" id="KW-1185">Reference proteome</keyword>
<feature type="transmembrane region" description="Helical" evidence="2">
    <location>
        <begin position="12"/>
        <end position="32"/>
    </location>
</feature>
<organism evidence="3 4">
    <name type="scientific">Hominenteromicrobium mulieris</name>
    <dbReference type="NCBI Taxonomy" id="2885357"/>
    <lineage>
        <taxon>Bacteria</taxon>
        <taxon>Bacillati</taxon>
        <taxon>Bacillota</taxon>
        <taxon>Clostridia</taxon>
        <taxon>Eubacteriales</taxon>
        <taxon>Oscillospiraceae</taxon>
        <taxon>Hominenteromicrobium</taxon>
    </lineage>
</organism>
<evidence type="ECO:0000256" key="2">
    <source>
        <dbReference type="SAM" id="Phobius"/>
    </source>
</evidence>
<comment type="caution">
    <text evidence="3">The sequence shown here is derived from an EMBL/GenBank/DDBJ whole genome shotgun (WGS) entry which is preliminary data.</text>
</comment>
<dbReference type="AlphaFoldDB" id="A0AAE3AGS0"/>
<name>A0AAE3AGS0_9FIRM</name>
<protein>
    <submittedName>
        <fullName evidence="3">Septum formation initiator family protein</fullName>
    </submittedName>
</protein>
<dbReference type="Pfam" id="PF04977">
    <property type="entry name" value="DivIC"/>
    <property type="match status" value="1"/>
</dbReference>
<evidence type="ECO:0000256" key="1">
    <source>
        <dbReference type="SAM" id="Coils"/>
    </source>
</evidence>
<keyword evidence="2" id="KW-0812">Transmembrane</keyword>